<evidence type="ECO:0000256" key="6">
    <source>
        <dbReference type="ARBA" id="ARBA00022989"/>
    </source>
</evidence>
<dbReference type="GO" id="GO:0009103">
    <property type="term" value="P:lipopolysaccharide biosynthetic process"/>
    <property type="evidence" value="ECO:0007669"/>
    <property type="project" value="UniProtKB-ARBA"/>
</dbReference>
<sequence>MDSLRPLHRAPASRPPVAWSRLASIAGCLAVLLAWLSWFREWYGDELYLLAAGHHLSWGYADQPVLMPLLARVGEVALGGSRIGVRMPAVLAAVAGVLITGLIAREFGGGRGAQSLAAATYAISPQTLNSGSLLQTQAVDAIAWAVTTWLVVRWVRLRDGLSLLLIGVTGAVAVQGKYLIVVLWAACFLAAALIGPREVFRRPALWVGAGASMLAMVPYLRWQHRHDWPQLRLVGAVREETADTASGPLAFLPLTVLVAGVIAGAVLFVYGLWRLLRSTALAEHRFLGWACAAVVVTFLVTGGRYYYCAGLFPLCFAAGSVELLHRTAATPRRAALIGLVWPASAVLAVVVVLVPSPVPGTGVVTAPAARGSAGWPELADAVALAYQRSPAGRGAPVITNHYWQASALDRYGQQRGLPRAHSPHRGYWFFGVPPDADTALFVGADPGPLRANFRSTRKLTTWRGGLGHAGISTDVPIWLCEGRNAPWDQVWPSLYEP</sequence>
<comment type="caution">
    <text evidence="10">The sequence shown here is derived from an EMBL/GenBank/DDBJ whole genome shotgun (WGS) entry which is preliminary data.</text>
</comment>
<protein>
    <submittedName>
        <fullName evidence="10">Glycosyltransferase family 39 protein</fullName>
    </submittedName>
</protein>
<dbReference type="AlphaFoldDB" id="A0A4R4UNV0"/>
<feature type="transmembrane region" description="Helical" evidence="8">
    <location>
        <begin position="285"/>
        <end position="300"/>
    </location>
</feature>
<dbReference type="InterPro" id="IPR050297">
    <property type="entry name" value="LipidA_mod_glycosyltrf_83"/>
</dbReference>
<feature type="transmembrane region" description="Helical" evidence="8">
    <location>
        <begin position="204"/>
        <end position="222"/>
    </location>
</feature>
<dbReference type="Pfam" id="PF13231">
    <property type="entry name" value="PMT_2"/>
    <property type="match status" value="1"/>
</dbReference>
<proteinExistence type="predicted"/>
<comment type="subcellular location">
    <subcellularLocation>
        <location evidence="1">Cell membrane</location>
        <topology evidence="1">Multi-pass membrane protein</topology>
    </subcellularLocation>
</comment>
<evidence type="ECO:0000256" key="1">
    <source>
        <dbReference type="ARBA" id="ARBA00004651"/>
    </source>
</evidence>
<evidence type="ECO:0000256" key="2">
    <source>
        <dbReference type="ARBA" id="ARBA00022475"/>
    </source>
</evidence>
<dbReference type="GO" id="GO:0016763">
    <property type="term" value="F:pentosyltransferase activity"/>
    <property type="evidence" value="ECO:0007669"/>
    <property type="project" value="TreeGrafter"/>
</dbReference>
<reference evidence="10 11" key="1">
    <citation type="submission" date="2019-03" db="EMBL/GenBank/DDBJ databases">
        <title>Draft genome sequences of novel Actinobacteria.</title>
        <authorList>
            <person name="Sahin N."/>
            <person name="Ay H."/>
            <person name="Saygin H."/>
        </authorList>
    </citation>
    <scope>NUCLEOTIDE SEQUENCE [LARGE SCALE GENOMIC DNA]</scope>
    <source>
        <strain evidence="10 11">16K404</strain>
    </source>
</reference>
<feature type="domain" description="Glycosyltransferase RgtA/B/C/D-like" evidence="9">
    <location>
        <begin position="62"/>
        <end position="222"/>
    </location>
</feature>
<organism evidence="10 11">
    <name type="scientific">Saccharopolyspora aridisoli</name>
    <dbReference type="NCBI Taxonomy" id="2530385"/>
    <lineage>
        <taxon>Bacteria</taxon>
        <taxon>Bacillati</taxon>
        <taxon>Actinomycetota</taxon>
        <taxon>Actinomycetes</taxon>
        <taxon>Pseudonocardiales</taxon>
        <taxon>Pseudonocardiaceae</taxon>
        <taxon>Saccharopolyspora</taxon>
    </lineage>
</organism>
<evidence type="ECO:0000259" key="9">
    <source>
        <dbReference type="Pfam" id="PF13231"/>
    </source>
</evidence>
<feature type="transmembrane region" description="Helical" evidence="8">
    <location>
        <begin position="138"/>
        <end position="155"/>
    </location>
</feature>
<evidence type="ECO:0000313" key="10">
    <source>
        <dbReference type="EMBL" id="TDC93430.1"/>
    </source>
</evidence>
<dbReference type="GO" id="GO:0005886">
    <property type="term" value="C:plasma membrane"/>
    <property type="evidence" value="ECO:0007669"/>
    <property type="project" value="UniProtKB-SubCell"/>
</dbReference>
<keyword evidence="11" id="KW-1185">Reference proteome</keyword>
<feature type="transmembrane region" description="Helical" evidence="8">
    <location>
        <begin position="336"/>
        <end position="354"/>
    </location>
</feature>
<evidence type="ECO:0000256" key="3">
    <source>
        <dbReference type="ARBA" id="ARBA00022676"/>
    </source>
</evidence>
<keyword evidence="5 8" id="KW-0812">Transmembrane</keyword>
<name>A0A4R4UNV0_9PSEU</name>
<keyword evidence="7 8" id="KW-0472">Membrane</keyword>
<keyword evidence="4 10" id="KW-0808">Transferase</keyword>
<gene>
    <name evidence="10" type="ORF">E1161_10470</name>
</gene>
<evidence type="ECO:0000313" key="11">
    <source>
        <dbReference type="Proteomes" id="UP000294744"/>
    </source>
</evidence>
<evidence type="ECO:0000256" key="7">
    <source>
        <dbReference type="ARBA" id="ARBA00023136"/>
    </source>
</evidence>
<feature type="transmembrane region" description="Helical" evidence="8">
    <location>
        <begin position="83"/>
        <end position="104"/>
    </location>
</feature>
<dbReference type="Proteomes" id="UP000294744">
    <property type="component" value="Unassembled WGS sequence"/>
</dbReference>
<dbReference type="RefSeq" id="WP_132622090.1">
    <property type="nucleotide sequence ID" value="NZ_SMKV01000010.1"/>
</dbReference>
<feature type="transmembrane region" description="Helical" evidence="8">
    <location>
        <begin position="250"/>
        <end position="273"/>
    </location>
</feature>
<evidence type="ECO:0000256" key="5">
    <source>
        <dbReference type="ARBA" id="ARBA00022692"/>
    </source>
</evidence>
<feature type="transmembrane region" description="Helical" evidence="8">
    <location>
        <begin position="161"/>
        <end position="192"/>
    </location>
</feature>
<dbReference type="PANTHER" id="PTHR33908">
    <property type="entry name" value="MANNOSYLTRANSFERASE YKCB-RELATED"/>
    <property type="match status" value="1"/>
</dbReference>
<keyword evidence="2" id="KW-1003">Cell membrane</keyword>
<dbReference type="PANTHER" id="PTHR33908:SF11">
    <property type="entry name" value="MEMBRANE PROTEIN"/>
    <property type="match status" value="1"/>
</dbReference>
<evidence type="ECO:0000256" key="4">
    <source>
        <dbReference type="ARBA" id="ARBA00022679"/>
    </source>
</evidence>
<accession>A0A4R4UNV0</accession>
<dbReference type="OrthoDB" id="5166595at2"/>
<evidence type="ECO:0000256" key="8">
    <source>
        <dbReference type="SAM" id="Phobius"/>
    </source>
</evidence>
<feature type="transmembrane region" description="Helical" evidence="8">
    <location>
        <begin position="21"/>
        <end position="39"/>
    </location>
</feature>
<keyword evidence="3" id="KW-0328">Glycosyltransferase</keyword>
<keyword evidence="6 8" id="KW-1133">Transmembrane helix</keyword>
<dbReference type="EMBL" id="SMKV01000010">
    <property type="protein sequence ID" value="TDC93430.1"/>
    <property type="molecule type" value="Genomic_DNA"/>
</dbReference>
<dbReference type="InterPro" id="IPR038731">
    <property type="entry name" value="RgtA/B/C-like"/>
</dbReference>